<reference evidence="2 3" key="1">
    <citation type="submission" date="2015-11" db="EMBL/GenBank/DDBJ databases">
        <authorList>
            <person name="Hill K.K."/>
            <person name="Shirey T.B."/>
            <person name="Raphael B."/>
            <person name="Daligault H.E."/>
            <person name="Davenport K.W."/>
            <person name="Bruce D.C."/>
            <person name="Foley B.T."/>
            <person name="Johnson S.L."/>
        </authorList>
    </citation>
    <scope>NUCLEOTIDE SEQUENCE [LARGE SCALE GENOMIC DNA]</scope>
    <source>
        <strain evidence="2 3">CDC_1632</strain>
    </source>
</reference>
<proteinExistence type="predicted"/>
<evidence type="ECO:0000313" key="2">
    <source>
        <dbReference type="EMBL" id="APH15035.1"/>
    </source>
</evidence>
<dbReference type="EMBL" id="CP013243">
    <property type="protein sequence ID" value="APH15035.1"/>
    <property type="molecule type" value="Genomic_DNA"/>
</dbReference>
<name>A0A1L3NFY1_CLOSG</name>
<keyword evidence="1" id="KW-0175">Coiled coil</keyword>
<accession>A0A1L3NFY1</accession>
<protein>
    <submittedName>
        <fullName evidence="2">Putative major surface protein 3</fullName>
    </submittedName>
</protein>
<dbReference type="AlphaFoldDB" id="A0A1L3NFY1"/>
<gene>
    <name evidence="2" type="ORF">NPD5_3425</name>
</gene>
<evidence type="ECO:0000256" key="1">
    <source>
        <dbReference type="SAM" id="Coils"/>
    </source>
</evidence>
<dbReference type="Proteomes" id="UP000182204">
    <property type="component" value="Chromosome"/>
</dbReference>
<organism evidence="2 3">
    <name type="scientific">Clostridium sporogenes</name>
    <dbReference type="NCBI Taxonomy" id="1509"/>
    <lineage>
        <taxon>Bacteria</taxon>
        <taxon>Bacillati</taxon>
        <taxon>Bacillota</taxon>
        <taxon>Clostridia</taxon>
        <taxon>Eubacteriales</taxon>
        <taxon>Clostridiaceae</taxon>
        <taxon>Clostridium</taxon>
    </lineage>
</organism>
<evidence type="ECO:0000313" key="3">
    <source>
        <dbReference type="Proteomes" id="UP000182204"/>
    </source>
</evidence>
<feature type="coiled-coil region" evidence="1">
    <location>
        <begin position="4"/>
        <end position="48"/>
    </location>
</feature>
<sequence>MGEFELREWEKEQLVQKYNELKEEHEGIKRQLEEANDLIDQLHKVKAECFEKMQGIRKVLLEKYNYPVM</sequence>
<dbReference type="RefSeq" id="WP_072586727.1">
    <property type="nucleotide sequence ID" value="NZ_CP013243.1"/>
</dbReference>